<sequence length="35" mass="3949">MDRYKLVVNAFLGECKGQGMLIASRGLWNTAQMDM</sequence>
<evidence type="ECO:0000256" key="1">
    <source>
        <dbReference type="ARBA" id="ARBA00005361"/>
    </source>
</evidence>
<comment type="similarity">
    <text evidence="1">Belongs to the dynein light chain Tctex-type family.</text>
</comment>
<evidence type="ECO:0000313" key="2">
    <source>
        <dbReference type="Ensembl" id="ENSCSAVP00000019330.1"/>
    </source>
</evidence>
<dbReference type="Gene3D" id="3.30.1140.40">
    <property type="entry name" value="Tctex-1"/>
    <property type="match status" value="1"/>
</dbReference>
<keyword evidence="3" id="KW-1185">Reference proteome</keyword>
<dbReference type="HOGENOM" id="CLU_3368253_0_0_1"/>
<dbReference type="InterPro" id="IPR005334">
    <property type="entry name" value="Tctex-1-like"/>
</dbReference>
<reference evidence="2" key="2">
    <citation type="submission" date="2025-08" db="UniProtKB">
        <authorList>
            <consortium name="Ensembl"/>
        </authorList>
    </citation>
    <scope>IDENTIFICATION</scope>
</reference>
<name>H2ZP14_CIOSA</name>
<reference evidence="3" key="1">
    <citation type="submission" date="2003-08" db="EMBL/GenBank/DDBJ databases">
        <authorList>
            <person name="Birren B."/>
            <person name="Nusbaum C."/>
            <person name="Abebe A."/>
            <person name="Abouelleil A."/>
            <person name="Adekoya E."/>
            <person name="Ait-zahra M."/>
            <person name="Allen N."/>
            <person name="Allen T."/>
            <person name="An P."/>
            <person name="Anderson M."/>
            <person name="Anderson S."/>
            <person name="Arachchi H."/>
            <person name="Armbruster J."/>
            <person name="Bachantsang P."/>
            <person name="Baldwin J."/>
            <person name="Barry A."/>
            <person name="Bayul T."/>
            <person name="Blitshsteyn B."/>
            <person name="Bloom T."/>
            <person name="Blye J."/>
            <person name="Boguslavskiy L."/>
            <person name="Borowsky M."/>
            <person name="Boukhgalter B."/>
            <person name="Brunache A."/>
            <person name="Butler J."/>
            <person name="Calixte N."/>
            <person name="Calvo S."/>
            <person name="Camarata J."/>
            <person name="Campo K."/>
            <person name="Chang J."/>
            <person name="Cheshatsang Y."/>
            <person name="Citroen M."/>
            <person name="Collymore A."/>
            <person name="Considine T."/>
            <person name="Cook A."/>
            <person name="Cooke P."/>
            <person name="Corum B."/>
            <person name="Cuomo C."/>
            <person name="David R."/>
            <person name="Dawoe T."/>
            <person name="Degray S."/>
            <person name="Dodge S."/>
            <person name="Dooley K."/>
            <person name="Dorje P."/>
            <person name="Dorjee K."/>
            <person name="Dorris L."/>
            <person name="Duffey N."/>
            <person name="Dupes A."/>
            <person name="Elkins T."/>
            <person name="Engels R."/>
            <person name="Erickson J."/>
            <person name="Farina A."/>
            <person name="Faro S."/>
            <person name="Ferreira P."/>
            <person name="Fischer H."/>
            <person name="Fitzgerald M."/>
            <person name="Foley K."/>
            <person name="Gage D."/>
            <person name="Galagan J."/>
            <person name="Gearin G."/>
            <person name="Gnerre S."/>
            <person name="Gnirke A."/>
            <person name="Goyette A."/>
            <person name="Graham J."/>
            <person name="Grandbois E."/>
            <person name="Gyaltsen K."/>
            <person name="Hafez N."/>
            <person name="Hagopian D."/>
            <person name="Hagos B."/>
            <person name="Hall J."/>
            <person name="Hatcher B."/>
            <person name="Heller A."/>
            <person name="Higgins H."/>
            <person name="Honan T."/>
            <person name="Horn A."/>
            <person name="Houde N."/>
            <person name="Hughes L."/>
            <person name="Hulme W."/>
            <person name="Husby E."/>
            <person name="Iliev I."/>
            <person name="Jaffe D."/>
            <person name="Jones C."/>
            <person name="Kamal M."/>
            <person name="Kamat A."/>
            <person name="Kamvysselis M."/>
            <person name="Karlsson E."/>
            <person name="Kells C."/>
            <person name="Kieu A."/>
            <person name="Kisner P."/>
            <person name="Kodira C."/>
            <person name="Kulbokas E."/>
            <person name="Labutti K."/>
            <person name="Lama D."/>
            <person name="Landers T."/>
            <person name="Leger J."/>
            <person name="Levine S."/>
            <person name="Lewis D."/>
            <person name="Lewis T."/>
            <person name="Lindblad-toh K."/>
            <person name="Liu X."/>
            <person name="Lokyitsang T."/>
            <person name="Lokyitsang Y."/>
            <person name="Lucien O."/>
            <person name="Lui A."/>
            <person name="Ma L.J."/>
            <person name="Mabbitt R."/>
            <person name="Macdonald J."/>
            <person name="Maclean C."/>
            <person name="Major J."/>
            <person name="Manning J."/>
            <person name="Marabella R."/>
            <person name="Maru K."/>
            <person name="Matthews C."/>
            <person name="Mauceli E."/>
            <person name="Mccarthy M."/>
            <person name="Mcdonough S."/>
            <person name="Mcghee T."/>
            <person name="Meldrim J."/>
            <person name="Meneus L."/>
            <person name="Mesirov J."/>
            <person name="Mihalev A."/>
            <person name="Mihova T."/>
            <person name="Mikkelsen T."/>
            <person name="Mlenga V."/>
            <person name="Moru K."/>
            <person name="Mozes J."/>
            <person name="Mulrain L."/>
            <person name="Munson G."/>
            <person name="Naylor J."/>
            <person name="Newes C."/>
            <person name="Nguyen C."/>
            <person name="Nguyen N."/>
            <person name="Nguyen T."/>
            <person name="Nicol R."/>
            <person name="Nielsen C."/>
            <person name="Nizzari M."/>
            <person name="Norbu C."/>
            <person name="Norbu N."/>
            <person name="O'donnell P."/>
            <person name="Okoawo O."/>
            <person name="O'leary S."/>
            <person name="Omotosho B."/>
            <person name="O'neill K."/>
            <person name="Osman S."/>
            <person name="Parker S."/>
            <person name="Perrin D."/>
            <person name="Phunkhang P."/>
            <person name="Piqani B."/>
            <person name="Purcell S."/>
            <person name="Rachupka T."/>
            <person name="Ramasamy U."/>
            <person name="Rameau R."/>
            <person name="Ray V."/>
            <person name="Raymond C."/>
            <person name="Retta R."/>
            <person name="Richardson S."/>
            <person name="Rise C."/>
            <person name="Rodriguez J."/>
            <person name="Rogers J."/>
            <person name="Rogov P."/>
            <person name="Rutman M."/>
            <person name="Schupbach R."/>
            <person name="Seaman C."/>
            <person name="Settipalli S."/>
            <person name="Sharpe T."/>
            <person name="Sheridan J."/>
            <person name="Sherpa N."/>
            <person name="Shi J."/>
            <person name="Smirnov S."/>
            <person name="Smith C."/>
            <person name="Sougnez C."/>
            <person name="Spencer B."/>
            <person name="Stalker J."/>
            <person name="Stange-thomann N."/>
            <person name="Stavropoulos S."/>
            <person name="Stetson K."/>
            <person name="Stone C."/>
            <person name="Stone S."/>
            <person name="Stubbs M."/>
            <person name="Talamas J."/>
            <person name="Tchuinga P."/>
            <person name="Tenzing P."/>
            <person name="Tesfaye S."/>
            <person name="Theodore J."/>
            <person name="Thoulutsang Y."/>
            <person name="Topham K."/>
            <person name="Towey S."/>
            <person name="Tsamla T."/>
            <person name="Tsomo N."/>
            <person name="Vallee D."/>
            <person name="Vassiliev H."/>
            <person name="Venkataraman V."/>
            <person name="Vinson J."/>
            <person name="Vo A."/>
            <person name="Wade C."/>
            <person name="Wang S."/>
            <person name="Wangchuk T."/>
            <person name="Wangdi T."/>
            <person name="Whittaker C."/>
            <person name="Wilkinson J."/>
            <person name="Wu Y."/>
            <person name="Wyman D."/>
            <person name="Yadav S."/>
            <person name="Yang S."/>
            <person name="Yang X."/>
            <person name="Yeager S."/>
            <person name="Yee E."/>
            <person name="Young G."/>
            <person name="Zainoun J."/>
            <person name="Zembeck L."/>
            <person name="Zimmer A."/>
            <person name="Zody M."/>
            <person name="Lander E."/>
        </authorList>
    </citation>
    <scope>NUCLEOTIDE SEQUENCE [LARGE SCALE GENOMIC DNA]</scope>
</reference>
<proteinExistence type="inferred from homology"/>
<dbReference type="Proteomes" id="UP000007875">
    <property type="component" value="Unassembled WGS sequence"/>
</dbReference>
<organism evidence="2 3">
    <name type="scientific">Ciona savignyi</name>
    <name type="common">Pacific transparent sea squirt</name>
    <dbReference type="NCBI Taxonomy" id="51511"/>
    <lineage>
        <taxon>Eukaryota</taxon>
        <taxon>Metazoa</taxon>
        <taxon>Chordata</taxon>
        <taxon>Tunicata</taxon>
        <taxon>Ascidiacea</taxon>
        <taxon>Phlebobranchia</taxon>
        <taxon>Cionidae</taxon>
        <taxon>Ciona</taxon>
    </lineage>
</organism>
<reference evidence="2" key="3">
    <citation type="submission" date="2025-09" db="UniProtKB">
        <authorList>
            <consortium name="Ensembl"/>
        </authorList>
    </citation>
    <scope>IDENTIFICATION</scope>
</reference>
<dbReference type="Ensembl" id="ENSCSAVT00000019538.1">
    <property type="protein sequence ID" value="ENSCSAVP00000019330.1"/>
    <property type="gene ID" value="ENSCSAVG00000011344.1"/>
</dbReference>
<protein>
    <submittedName>
        <fullName evidence="2">Uncharacterized protein</fullName>
    </submittedName>
</protein>
<dbReference type="AlphaFoldDB" id="H2ZP14"/>
<dbReference type="InterPro" id="IPR038586">
    <property type="entry name" value="Tctex-1-like_sf"/>
</dbReference>
<dbReference type="Pfam" id="PF03645">
    <property type="entry name" value="Tctex-1"/>
    <property type="match status" value="1"/>
</dbReference>
<dbReference type="CDD" id="cd21451">
    <property type="entry name" value="DLC-like_TCTEX1D"/>
    <property type="match status" value="1"/>
</dbReference>
<evidence type="ECO:0000313" key="3">
    <source>
        <dbReference type="Proteomes" id="UP000007875"/>
    </source>
</evidence>
<accession>H2ZP14</accession>
<dbReference type="InParanoid" id="H2ZP14"/>